<feature type="domain" description="Lipocalin-like" evidence="2">
    <location>
        <begin position="31"/>
        <end position="104"/>
    </location>
</feature>
<evidence type="ECO:0000256" key="1">
    <source>
        <dbReference type="SAM" id="SignalP"/>
    </source>
</evidence>
<evidence type="ECO:0000259" key="2">
    <source>
        <dbReference type="Pfam" id="PF13648"/>
    </source>
</evidence>
<protein>
    <recommendedName>
        <fullName evidence="2">Lipocalin-like domain-containing protein</fullName>
    </recommendedName>
</protein>
<comment type="caution">
    <text evidence="3">The sequence shown here is derived from an EMBL/GenBank/DDBJ whole genome shotgun (WGS) entry which is preliminary data.</text>
</comment>
<dbReference type="Proteomes" id="UP001501682">
    <property type="component" value="Unassembled WGS sequence"/>
</dbReference>
<dbReference type="InterPro" id="IPR024311">
    <property type="entry name" value="Lipocalin-like"/>
</dbReference>
<proteinExistence type="predicted"/>
<dbReference type="PROSITE" id="PS51257">
    <property type="entry name" value="PROKAR_LIPOPROTEIN"/>
    <property type="match status" value="1"/>
</dbReference>
<feature type="chain" id="PRO_5045825216" description="Lipocalin-like domain-containing protein" evidence="1">
    <location>
        <begin position="21"/>
        <end position="144"/>
    </location>
</feature>
<evidence type="ECO:0000313" key="4">
    <source>
        <dbReference type="Proteomes" id="UP001501682"/>
    </source>
</evidence>
<dbReference type="Pfam" id="PF13648">
    <property type="entry name" value="Lipocalin_4"/>
    <property type="match status" value="1"/>
</dbReference>
<sequence>MKKMILFLSVFALVFTSCSSDNDDDAPIDPLVGTWKYYKFFENGVEQTVSDCESEETFVFNSDGTFEYSYFEEDTDGNCELEEFISSTWSNDGDGFYTQYIEGDVATQELIFEDNTFYFEDFYDNGTPDDTSDDITYKDVFIRQ</sequence>
<name>A0ABP8CPU2_9FLAO</name>
<keyword evidence="1" id="KW-0732">Signal</keyword>
<dbReference type="RefSeq" id="WP_334468243.1">
    <property type="nucleotide sequence ID" value="NZ_BAABCB010000007.1"/>
</dbReference>
<organism evidence="3 4">
    <name type="scientific">Winogradskyella damuponensis</name>
    <dbReference type="NCBI Taxonomy" id="943939"/>
    <lineage>
        <taxon>Bacteria</taxon>
        <taxon>Pseudomonadati</taxon>
        <taxon>Bacteroidota</taxon>
        <taxon>Flavobacteriia</taxon>
        <taxon>Flavobacteriales</taxon>
        <taxon>Flavobacteriaceae</taxon>
        <taxon>Winogradskyella</taxon>
    </lineage>
</organism>
<gene>
    <name evidence="3" type="ORF">GCM10022292_10360</name>
</gene>
<accession>A0ABP8CPU2</accession>
<feature type="signal peptide" evidence="1">
    <location>
        <begin position="1"/>
        <end position="20"/>
    </location>
</feature>
<dbReference type="EMBL" id="BAABCB010000007">
    <property type="protein sequence ID" value="GAA4241947.1"/>
    <property type="molecule type" value="Genomic_DNA"/>
</dbReference>
<evidence type="ECO:0000313" key="3">
    <source>
        <dbReference type="EMBL" id="GAA4241947.1"/>
    </source>
</evidence>
<keyword evidence="4" id="KW-1185">Reference proteome</keyword>
<reference evidence="4" key="1">
    <citation type="journal article" date="2019" name="Int. J. Syst. Evol. Microbiol.">
        <title>The Global Catalogue of Microorganisms (GCM) 10K type strain sequencing project: providing services to taxonomists for standard genome sequencing and annotation.</title>
        <authorList>
            <consortium name="The Broad Institute Genomics Platform"/>
            <consortium name="The Broad Institute Genome Sequencing Center for Infectious Disease"/>
            <person name="Wu L."/>
            <person name="Ma J."/>
        </authorList>
    </citation>
    <scope>NUCLEOTIDE SEQUENCE [LARGE SCALE GENOMIC DNA]</scope>
    <source>
        <strain evidence="4">JCM 17633</strain>
    </source>
</reference>